<name>A0ABR1PVV6_9PEZI</name>
<dbReference type="RefSeq" id="XP_066693889.1">
    <property type="nucleotide sequence ID" value="XM_066849746.1"/>
</dbReference>
<reference evidence="1 2" key="1">
    <citation type="submission" date="2023-01" db="EMBL/GenBank/DDBJ databases">
        <title>Analysis of 21 Apiospora genomes using comparative genomics revels a genus with tremendous synthesis potential of carbohydrate active enzymes and secondary metabolites.</title>
        <authorList>
            <person name="Sorensen T."/>
        </authorList>
    </citation>
    <scope>NUCLEOTIDE SEQUENCE [LARGE SCALE GENOMIC DNA]</scope>
    <source>
        <strain evidence="1 2">CBS 24483</strain>
    </source>
</reference>
<accession>A0ABR1PVV6</accession>
<protein>
    <submittedName>
        <fullName evidence="1">Uncharacterized protein</fullName>
    </submittedName>
</protein>
<sequence>MYGGGSDASNYRAYASYDKCMTLNVLDYAELSLFMMGAPITVSDAKSLDHVIFYAAHAP</sequence>
<dbReference type="EMBL" id="JAQQWE010000009">
    <property type="protein sequence ID" value="KAK7941137.1"/>
    <property type="molecule type" value="Genomic_DNA"/>
</dbReference>
<organism evidence="1 2">
    <name type="scientific">Apiospora aurea</name>
    <dbReference type="NCBI Taxonomy" id="335848"/>
    <lineage>
        <taxon>Eukaryota</taxon>
        <taxon>Fungi</taxon>
        <taxon>Dikarya</taxon>
        <taxon>Ascomycota</taxon>
        <taxon>Pezizomycotina</taxon>
        <taxon>Sordariomycetes</taxon>
        <taxon>Xylariomycetidae</taxon>
        <taxon>Amphisphaeriales</taxon>
        <taxon>Apiosporaceae</taxon>
        <taxon>Apiospora</taxon>
    </lineage>
</organism>
<gene>
    <name evidence="1" type="ORF">PG986_013524</name>
</gene>
<comment type="caution">
    <text evidence="1">The sequence shown here is derived from an EMBL/GenBank/DDBJ whole genome shotgun (WGS) entry which is preliminary data.</text>
</comment>
<evidence type="ECO:0000313" key="1">
    <source>
        <dbReference type="EMBL" id="KAK7941137.1"/>
    </source>
</evidence>
<evidence type="ECO:0000313" key="2">
    <source>
        <dbReference type="Proteomes" id="UP001391051"/>
    </source>
</evidence>
<proteinExistence type="predicted"/>
<dbReference type="GeneID" id="92082808"/>
<dbReference type="Proteomes" id="UP001391051">
    <property type="component" value="Unassembled WGS sequence"/>
</dbReference>
<keyword evidence="2" id="KW-1185">Reference proteome</keyword>